<evidence type="ECO:0000313" key="4">
    <source>
        <dbReference type="Proteomes" id="UP001068021"/>
    </source>
</evidence>
<evidence type="ECO:0000313" key="3">
    <source>
        <dbReference type="EMBL" id="MCZ3365389.1"/>
    </source>
</evidence>
<dbReference type="RefSeq" id="WP_048081368.1">
    <property type="nucleotide sequence ID" value="NZ_JAPVER010000020.1"/>
</dbReference>
<organism evidence="3 4">
    <name type="scientific">Methanobacterium veterum</name>
    <dbReference type="NCBI Taxonomy" id="408577"/>
    <lineage>
        <taxon>Archaea</taxon>
        <taxon>Methanobacteriati</taxon>
        <taxon>Methanobacteriota</taxon>
        <taxon>Methanomada group</taxon>
        <taxon>Methanobacteria</taxon>
        <taxon>Methanobacteriales</taxon>
        <taxon>Methanobacteriaceae</taxon>
        <taxon>Methanobacterium</taxon>
    </lineage>
</organism>
<feature type="coiled-coil region" evidence="1">
    <location>
        <begin position="72"/>
        <end position="116"/>
    </location>
</feature>
<keyword evidence="4" id="KW-1185">Reference proteome</keyword>
<evidence type="ECO:0000256" key="2">
    <source>
        <dbReference type="SAM" id="MobiDB-lite"/>
    </source>
</evidence>
<dbReference type="Proteomes" id="UP001068021">
    <property type="component" value="Unassembled WGS sequence"/>
</dbReference>
<dbReference type="EMBL" id="JAPVER010000020">
    <property type="protein sequence ID" value="MCZ3365389.1"/>
    <property type="molecule type" value="Genomic_DNA"/>
</dbReference>
<dbReference type="AlphaFoldDB" id="A0A9E4ZUF1"/>
<feature type="region of interest" description="Disordered" evidence="2">
    <location>
        <begin position="1"/>
        <end position="26"/>
    </location>
</feature>
<proteinExistence type="predicted"/>
<comment type="caution">
    <text evidence="3">The sequence shown here is derived from an EMBL/GenBank/DDBJ whole genome shotgun (WGS) entry which is preliminary data.</text>
</comment>
<feature type="compositionally biased region" description="Basic and acidic residues" evidence="2">
    <location>
        <begin position="10"/>
        <end position="23"/>
    </location>
</feature>
<evidence type="ECO:0000256" key="1">
    <source>
        <dbReference type="SAM" id="Coils"/>
    </source>
</evidence>
<keyword evidence="1" id="KW-0175">Coiled coil</keyword>
<dbReference type="SUPFAM" id="SSF46579">
    <property type="entry name" value="Prefoldin"/>
    <property type="match status" value="1"/>
</dbReference>
<protein>
    <submittedName>
        <fullName evidence="3">Uncharacterized protein</fullName>
    </submittedName>
</protein>
<accession>A0A9E4ZUF1</accession>
<sequence>MTNTKNSFKLPEKNKNMEKRENLQNEIKSTRSKLAELKQSLNDLNGAEKVIDSDISKNKTIAQAIGDSNSDLKKLEKSKDVLNKKRDKITKEIERLNNEEGTLNKVARELKSLEMVDDLTYFVELQQVLWNVNIDIIKNGTNHDELLTEIKNIFFSEKGYKKKLVLLTSPNRFDNLIEQIKEVSG</sequence>
<reference evidence="3" key="1">
    <citation type="submission" date="2022-12" db="EMBL/GenBank/DDBJ databases">
        <title>Reclassification of two methanogenic archaea species isolated from the Kolyma lowland permafrost.</title>
        <authorList>
            <person name="Trubitsyn V.E."/>
            <person name="Rivkina E.M."/>
            <person name="Shcherbakova V.A."/>
        </authorList>
    </citation>
    <scope>NUCLEOTIDE SEQUENCE</scope>
    <source>
        <strain evidence="3">M2</strain>
    </source>
</reference>
<gene>
    <name evidence="3" type="ORF">O3H54_05795</name>
</gene>
<name>A0A9E4ZUF1_9EURY</name>